<keyword evidence="2" id="KW-1185">Reference proteome</keyword>
<proteinExistence type="predicted"/>
<protein>
    <submittedName>
        <fullName evidence="1">Uncharacterized protein</fullName>
    </submittedName>
</protein>
<dbReference type="EMBL" id="KK784874">
    <property type="protein sequence ID" value="KDO84254.1"/>
    <property type="molecule type" value="Genomic_DNA"/>
</dbReference>
<evidence type="ECO:0000313" key="2">
    <source>
        <dbReference type="Proteomes" id="UP000027120"/>
    </source>
</evidence>
<sequence length="79" mass="9721">MRRETLVELNKKFGQRQLLVRGFPAESLGTKPTRHRFTHDNAIDPVMIVRKRKHYKKFDFLRRWRLCFDFFYYVLVSCL</sequence>
<name>A0A067GXD4_CITSI</name>
<dbReference type="Proteomes" id="UP000027120">
    <property type="component" value="Unassembled WGS sequence"/>
</dbReference>
<evidence type="ECO:0000313" key="1">
    <source>
        <dbReference type="EMBL" id="KDO84254.1"/>
    </source>
</evidence>
<dbReference type="AlphaFoldDB" id="A0A067GXD4"/>
<organism evidence="1 2">
    <name type="scientific">Citrus sinensis</name>
    <name type="common">Sweet orange</name>
    <name type="synonym">Citrus aurantium var. sinensis</name>
    <dbReference type="NCBI Taxonomy" id="2711"/>
    <lineage>
        <taxon>Eukaryota</taxon>
        <taxon>Viridiplantae</taxon>
        <taxon>Streptophyta</taxon>
        <taxon>Embryophyta</taxon>
        <taxon>Tracheophyta</taxon>
        <taxon>Spermatophyta</taxon>
        <taxon>Magnoliopsida</taxon>
        <taxon>eudicotyledons</taxon>
        <taxon>Gunneridae</taxon>
        <taxon>Pentapetalae</taxon>
        <taxon>rosids</taxon>
        <taxon>malvids</taxon>
        <taxon>Sapindales</taxon>
        <taxon>Rutaceae</taxon>
        <taxon>Aurantioideae</taxon>
        <taxon>Citrus</taxon>
    </lineage>
</organism>
<gene>
    <name evidence="1" type="ORF">CISIN_1g040961mg</name>
</gene>
<reference evidence="1 2" key="1">
    <citation type="submission" date="2014-04" db="EMBL/GenBank/DDBJ databases">
        <authorList>
            <consortium name="International Citrus Genome Consortium"/>
            <person name="Gmitter F."/>
            <person name="Chen C."/>
            <person name="Farmerie W."/>
            <person name="Harkins T."/>
            <person name="Desany B."/>
            <person name="Mohiuddin M."/>
            <person name="Kodira C."/>
            <person name="Borodovsky M."/>
            <person name="Lomsadze A."/>
            <person name="Burns P."/>
            <person name="Jenkins J."/>
            <person name="Prochnik S."/>
            <person name="Shu S."/>
            <person name="Chapman J."/>
            <person name="Pitluck S."/>
            <person name="Schmutz J."/>
            <person name="Rokhsar D."/>
        </authorList>
    </citation>
    <scope>NUCLEOTIDE SEQUENCE</scope>
</reference>
<accession>A0A067GXD4</accession>